<dbReference type="RefSeq" id="WP_255159064.1">
    <property type="nucleotide sequence ID" value="NZ_CP101497.1"/>
</dbReference>
<reference evidence="3" key="1">
    <citation type="submission" date="2022-07" db="EMBL/GenBank/DDBJ databases">
        <title>Taxonomic analysis of Microcella humidisoli nov. sp., isolated from riverside soil.</title>
        <authorList>
            <person name="Molina K.M."/>
            <person name="Kim S.B."/>
        </authorList>
    </citation>
    <scope>NUCLEOTIDE SEQUENCE</scope>
    <source>
        <strain evidence="3">MMS21-STM10</strain>
    </source>
</reference>
<keyword evidence="4" id="KW-1185">Reference proteome</keyword>
<dbReference type="PANTHER" id="PTHR46401:SF9">
    <property type="entry name" value="MANNOSYLTRANSFERASE A"/>
    <property type="match status" value="1"/>
</dbReference>
<proteinExistence type="predicted"/>
<evidence type="ECO:0000259" key="2">
    <source>
        <dbReference type="Pfam" id="PF00534"/>
    </source>
</evidence>
<dbReference type="Pfam" id="PF00534">
    <property type="entry name" value="Glycos_transf_1"/>
    <property type="match status" value="1"/>
</dbReference>
<accession>A0ABY5FV28</accession>
<evidence type="ECO:0000313" key="3">
    <source>
        <dbReference type="EMBL" id="UTT61923.1"/>
    </source>
</evidence>
<evidence type="ECO:0000256" key="1">
    <source>
        <dbReference type="ARBA" id="ARBA00022679"/>
    </source>
</evidence>
<dbReference type="PANTHER" id="PTHR46401">
    <property type="entry name" value="GLYCOSYLTRANSFERASE WBBK-RELATED"/>
    <property type="match status" value="1"/>
</dbReference>
<evidence type="ECO:0000313" key="4">
    <source>
        <dbReference type="Proteomes" id="UP001060039"/>
    </source>
</evidence>
<organism evidence="3 4">
    <name type="scientific">Microcella humidisoli</name>
    <dbReference type="NCBI Taxonomy" id="2963406"/>
    <lineage>
        <taxon>Bacteria</taxon>
        <taxon>Bacillati</taxon>
        <taxon>Actinomycetota</taxon>
        <taxon>Actinomycetes</taxon>
        <taxon>Micrococcales</taxon>
        <taxon>Microbacteriaceae</taxon>
        <taxon>Microcella</taxon>
    </lineage>
</organism>
<gene>
    <name evidence="3" type="ORF">NNL39_09595</name>
</gene>
<sequence>MSSRRAVINVDVTDIIAVPYTTGIQRVTRELLIRLVRDERLQIRLLAFDLVNHDYAVIDPSWLSTEPDRSGGRDAVGIVGRLPLSSLGADDVFFDVDSVWSAYLGRPYLYKRLKRQGVTIVTTIYDFVPMKYPHHTHQQTIRNWMAFISAVFTYSDLVLPISRSAEKDFTEIRETLGIQRQIPSLVTRLGGDFKPKDSPTAQELDDISSFINKDYLLFVGTVEPRKRQLVALQAFQELARENPHLHMVFVGRKGWHSDDTADAITDHPLYGSRVHWLTQASDRLTDYLQRGAFAGVYLSDYEGYGLPVAESLARGVITVTSANSSMFEVGGPFAEYSMYNSAREVAGLLRPYLNDHALTAARRNQIAREFRATTWDTVTERVADSLATVSGGTAGAASIPSDFPYVLISNNLAKLESTIRAHNLFASCVSEYVVVCPTTMVEAVEAITSSHPVRAIDEEVLLGDDLPEFSNADHQRKNWMLRSRIPAIAGLGKVFIMLDDDSRPIRPYDRSTFVNDDGSHNAFYCRELPRWPHRESSYDMGQANTNDICLELGLEQLSYSAHQPQIIDRDLFADAVRLFEAHANGRSVDEWSAYFNFAIAKAPHRFRKRIFETLAWPAEPTDWSREYIPSRYTFHNAVDVEFVQSEEEGHDLAASTMARFEPYDRSQSALDSLSAVISENMLAPGASVFRGPDGTTVVVQGLVDVFPVSSGALVRLPVQVVALTSDDSPTIEIGYRSDSVASHFTTVRWNPVSGSVWSGLASVPVFAGEPGVNTLTWVVRLNGVEYAERTRARQVVFSDDDDLQTLVLAVLGSLSTKREGLDRIVRAERKRPGWRLRRAGKNVVKFLVPALVEERSRFHAVSTQVASIDRRLGLIEAMLADLVSREGLAKQASEIASETAAVRIANAALGDDLRMDQQVAPRDAEKP</sequence>
<feature type="domain" description="Glycosyl transferase family 1" evidence="2">
    <location>
        <begin position="212"/>
        <end position="329"/>
    </location>
</feature>
<dbReference type="SUPFAM" id="SSF53756">
    <property type="entry name" value="UDP-Glycosyltransferase/glycogen phosphorylase"/>
    <property type="match status" value="1"/>
</dbReference>
<dbReference type="GO" id="GO:0016757">
    <property type="term" value="F:glycosyltransferase activity"/>
    <property type="evidence" value="ECO:0007669"/>
    <property type="project" value="UniProtKB-KW"/>
</dbReference>
<dbReference type="Gene3D" id="3.40.50.2000">
    <property type="entry name" value="Glycogen Phosphorylase B"/>
    <property type="match status" value="1"/>
</dbReference>
<dbReference type="InterPro" id="IPR001296">
    <property type="entry name" value="Glyco_trans_1"/>
</dbReference>
<dbReference type="EMBL" id="CP101497">
    <property type="protein sequence ID" value="UTT61923.1"/>
    <property type="molecule type" value="Genomic_DNA"/>
</dbReference>
<keyword evidence="3" id="KW-0328">Glycosyltransferase</keyword>
<dbReference type="EC" id="2.4.-.-" evidence="3"/>
<keyword evidence="1 3" id="KW-0808">Transferase</keyword>
<protein>
    <submittedName>
        <fullName evidence="3">Glycosyltransferase</fullName>
        <ecNumber evidence="3">2.4.-.-</ecNumber>
    </submittedName>
</protein>
<name>A0ABY5FV28_9MICO</name>
<dbReference type="Proteomes" id="UP001060039">
    <property type="component" value="Chromosome"/>
</dbReference>